<reference evidence="8 9" key="1">
    <citation type="journal article" date="2005" name="BMC Genomics">
        <title>Bacterial genome adaptation to niches: divergence of the potential virulence genes in three Burkholderia species of different survival strategies.</title>
        <authorList>
            <person name="Kim H.S."/>
            <person name="Schell M.A."/>
            <person name="Yu Y."/>
            <person name="Ulrich R.L."/>
            <person name="Sarria S.H."/>
            <person name="Nierman W.C."/>
            <person name="DeShazer D."/>
        </authorList>
    </citation>
    <scope>NUCLEOTIDE SEQUENCE [LARGE SCALE GENOMIC DNA]</scope>
    <source>
        <strain evidence="9">ATCC 700388 / DSM 13276 / CCUG 48851 / CIP 106301 / E264</strain>
    </source>
</reference>
<dbReference type="GO" id="GO:0009001">
    <property type="term" value="F:serine O-acetyltransferase activity"/>
    <property type="evidence" value="ECO:0007669"/>
    <property type="project" value="UniProtKB-EC"/>
</dbReference>
<dbReference type="KEGG" id="bte:BTH_II0041"/>
<feature type="region of interest" description="Disordered" evidence="7">
    <location>
        <begin position="336"/>
        <end position="355"/>
    </location>
</feature>
<sequence length="355" mass="39007">MDRREQSHHIGRRGGARTPPTRRKRGNLAEPVTFIWRPCAQARPCVLPMSKSARNWGLEQIVADLRESREKLHRTRHPRGIRELPSRDAVCTIVSGLRASMFPTHYGAPDLTDETVDYYVGHTLESTLRLLSEQIRRALRFLPEHAETPLAALDERAFEIAREFGTQLPRIRALLVSDIQAAYTGDPAAQHITEILLCYPGVLAMMHHRLAHALYRLGVPLLARFINEIAHSATGIDIHPGAQIGPSFFIDHGTGVVIGETAIIGERVRVYQAVTLGAKSFPADGDGILVKGNARHPIVEDDVVIYAGATILGRVTIGKGSVIGGNVWLTHSVPPGSSVAQGKIRESDKDQAEKD</sequence>
<proteinExistence type="inferred from homology"/>
<comment type="similarity">
    <text evidence="1">Belongs to the transferase hexapeptide repeat family.</text>
</comment>
<feature type="compositionally biased region" description="Basic and acidic residues" evidence="7">
    <location>
        <begin position="343"/>
        <end position="355"/>
    </location>
</feature>
<dbReference type="PANTHER" id="PTHR42811">
    <property type="entry name" value="SERINE ACETYLTRANSFERASE"/>
    <property type="match status" value="1"/>
</dbReference>
<name>Q2T9A6_BURTA</name>
<dbReference type="InterPro" id="IPR042122">
    <property type="entry name" value="Ser_AcTrfase_N_sf"/>
</dbReference>
<organism evidence="8 9">
    <name type="scientific">Burkholderia thailandensis (strain ATCC 700388 / DSM 13276 / CCUG 48851 / CIP 106301 / E264)</name>
    <dbReference type="NCBI Taxonomy" id="271848"/>
    <lineage>
        <taxon>Bacteria</taxon>
        <taxon>Pseudomonadati</taxon>
        <taxon>Pseudomonadota</taxon>
        <taxon>Betaproteobacteria</taxon>
        <taxon>Burkholderiales</taxon>
        <taxon>Burkholderiaceae</taxon>
        <taxon>Burkholderia</taxon>
        <taxon>pseudomallei group</taxon>
    </lineage>
</organism>
<dbReference type="SUPFAM" id="SSF51161">
    <property type="entry name" value="Trimeric LpxA-like enzymes"/>
    <property type="match status" value="1"/>
</dbReference>
<gene>
    <name evidence="8" type="ordered locus">BTH_II0041</name>
</gene>
<dbReference type="GO" id="GO:0008652">
    <property type="term" value="P:amino acid biosynthetic process"/>
    <property type="evidence" value="ECO:0007669"/>
    <property type="project" value="UniProtKB-KW"/>
</dbReference>
<dbReference type="InterPro" id="IPR011004">
    <property type="entry name" value="Trimer_LpxA-like_sf"/>
</dbReference>
<evidence type="ECO:0000256" key="3">
    <source>
        <dbReference type="ARBA" id="ARBA00022605"/>
    </source>
</evidence>
<dbReference type="EMBL" id="CP000085">
    <property type="protein sequence ID" value="ABC35086.1"/>
    <property type="molecule type" value="Genomic_DNA"/>
</dbReference>
<evidence type="ECO:0000256" key="4">
    <source>
        <dbReference type="ARBA" id="ARBA00022679"/>
    </source>
</evidence>
<evidence type="ECO:0000256" key="7">
    <source>
        <dbReference type="SAM" id="MobiDB-lite"/>
    </source>
</evidence>
<dbReference type="Gene3D" id="2.160.10.10">
    <property type="entry name" value="Hexapeptide repeat proteins"/>
    <property type="match status" value="1"/>
</dbReference>
<keyword evidence="3" id="KW-0028">Amino-acid biosynthesis</keyword>
<keyword evidence="5" id="KW-0012">Acyltransferase</keyword>
<dbReference type="Gene3D" id="1.10.3130.10">
    <property type="entry name" value="serine acetyltransferase, domain 1"/>
    <property type="match status" value="1"/>
</dbReference>
<feature type="compositionally biased region" description="Basic residues" evidence="7">
    <location>
        <begin position="9"/>
        <end position="26"/>
    </location>
</feature>
<dbReference type="EC" id="2.3.1.30" evidence="2"/>
<keyword evidence="4" id="KW-0808">Transferase</keyword>
<evidence type="ECO:0000256" key="1">
    <source>
        <dbReference type="ARBA" id="ARBA00007274"/>
    </source>
</evidence>
<feature type="region of interest" description="Disordered" evidence="7">
    <location>
        <begin position="1"/>
        <end position="27"/>
    </location>
</feature>
<evidence type="ECO:0000313" key="9">
    <source>
        <dbReference type="Proteomes" id="UP000001930"/>
    </source>
</evidence>
<dbReference type="AlphaFoldDB" id="Q2T9A6"/>
<dbReference type="NCBIfam" id="NF041874">
    <property type="entry name" value="EPS_EpsC"/>
    <property type="match status" value="1"/>
</dbReference>
<accession>Q2T9A6</accession>
<comment type="catalytic activity">
    <reaction evidence="6">
        <text>L-serine + acetyl-CoA = O-acetyl-L-serine + CoA</text>
        <dbReference type="Rhea" id="RHEA:24560"/>
        <dbReference type="ChEBI" id="CHEBI:33384"/>
        <dbReference type="ChEBI" id="CHEBI:57287"/>
        <dbReference type="ChEBI" id="CHEBI:57288"/>
        <dbReference type="ChEBI" id="CHEBI:58340"/>
        <dbReference type="EC" id="2.3.1.30"/>
    </reaction>
</comment>
<dbReference type="InterPro" id="IPR053376">
    <property type="entry name" value="Serine_acetyltransferase"/>
</dbReference>
<dbReference type="Proteomes" id="UP000001930">
    <property type="component" value="Chromosome II"/>
</dbReference>
<protein>
    <recommendedName>
        <fullName evidence="2">serine O-acetyltransferase</fullName>
        <ecNumber evidence="2">2.3.1.30</ecNumber>
    </recommendedName>
</protein>
<dbReference type="HOGENOM" id="CLU_051638_1_0_4"/>
<dbReference type="InterPro" id="IPR045304">
    <property type="entry name" value="LbH_SAT"/>
</dbReference>
<dbReference type="InterPro" id="IPR001451">
    <property type="entry name" value="Hexapep"/>
</dbReference>
<dbReference type="FunFam" id="2.160.10.10:FF:000015">
    <property type="entry name" value="Serine acetyltransferase, plasmid"/>
    <property type="match status" value="1"/>
</dbReference>
<evidence type="ECO:0000313" key="8">
    <source>
        <dbReference type="EMBL" id="ABC35086.1"/>
    </source>
</evidence>
<dbReference type="Pfam" id="PF00132">
    <property type="entry name" value="Hexapep"/>
    <property type="match status" value="1"/>
</dbReference>
<evidence type="ECO:0000256" key="2">
    <source>
        <dbReference type="ARBA" id="ARBA00013266"/>
    </source>
</evidence>
<keyword evidence="9" id="KW-1185">Reference proteome</keyword>
<evidence type="ECO:0000256" key="6">
    <source>
        <dbReference type="ARBA" id="ARBA00049486"/>
    </source>
</evidence>
<dbReference type="CDD" id="cd03354">
    <property type="entry name" value="LbH_SAT"/>
    <property type="match status" value="1"/>
</dbReference>
<evidence type="ECO:0000256" key="5">
    <source>
        <dbReference type="ARBA" id="ARBA00023315"/>
    </source>
</evidence>